<comment type="caution">
    <text evidence="1">The sequence shown here is derived from an EMBL/GenBank/DDBJ whole genome shotgun (WGS) entry which is preliminary data.</text>
</comment>
<dbReference type="Proteomes" id="UP001154420">
    <property type="component" value="Unassembled WGS sequence"/>
</dbReference>
<reference evidence="1" key="1">
    <citation type="submission" date="2018-09" db="EMBL/GenBank/DDBJ databases">
        <title>Murine metabolic-syndrome-specific gut microbial biobank.</title>
        <authorList>
            <person name="Liu C."/>
        </authorList>
    </citation>
    <scope>NUCLEOTIDE SEQUENCE</scope>
    <source>
        <strain evidence="1">D42-62</strain>
    </source>
</reference>
<name>A0A9X5GRT8_9FIRM</name>
<dbReference type="AlphaFoldDB" id="A0A9X5GRT8"/>
<protein>
    <submittedName>
        <fullName evidence="1">Uncharacterized protein</fullName>
    </submittedName>
</protein>
<evidence type="ECO:0000313" key="1">
    <source>
        <dbReference type="EMBL" id="NBJ92516.1"/>
    </source>
</evidence>
<organism evidence="1 2">
    <name type="scientific">Parablautia muri</name>
    <dbReference type="NCBI Taxonomy" id="2320879"/>
    <lineage>
        <taxon>Bacteria</taxon>
        <taxon>Bacillati</taxon>
        <taxon>Bacillota</taxon>
        <taxon>Clostridia</taxon>
        <taxon>Lachnospirales</taxon>
        <taxon>Lachnospiraceae</taxon>
        <taxon>Parablautia</taxon>
    </lineage>
</organism>
<proteinExistence type="predicted"/>
<accession>A0A9X5GRT8</accession>
<keyword evidence="2" id="KW-1185">Reference proteome</keyword>
<gene>
    <name evidence="1" type="ORF">D5281_07885</name>
</gene>
<dbReference type="Gene3D" id="3.40.50.11350">
    <property type="match status" value="1"/>
</dbReference>
<evidence type="ECO:0000313" key="2">
    <source>
        <dbReference type="Proteomes" id="UP001154420"/>
    </source>
</evidence>
<dbReference type="EMBL" id="QZDT01000009">
    <property type="protein sequence ID" value="NBJ92516.1"/>
    <property type="molecule type" value="Genomic_DNA"/>
</dbReference>
<sequence>MSGKNYWRVRAGINGGVLQHIDGYRKRVLKEPEKTLGVLNRGTDYAASKPPGHAVQATPEQVIEKIRELSKGEWSFKNIFVATEDAQALEKMKTAFGNRVKYVDQKRFVLQKGEYIAGQKEKDTWKPGDGWQYGADYLCAMVLLSGCGFFIASGSCTGTGLMQKLTPKGQQQSYIFDLGLYQ</sequence>